<evidence type="ECO:0000256" key="1">
    <source>
        <dbReference type="ARBA" id="ARBA00004141"/>
    </source>
</evidence>
<evidence type="ECO:0000256" key="5">
    <source>
        <dbReference type="SAM" id="Phobius"/>
    </source>
</evidence>
<dbReference type="VEuPathDB" id="FungiDB:AB675_609"/>
<dbReference type="GO" id="GO:0005886">
    <property type="term" value="C:plasma membrane"/>
    <property type="evidence" value="ECO:0007669"/>
    <property type="project" value="TreeGrafter"/>
</dbReference>
<feature type="transmembrane region" description="Helical" evidence="5">
    <location>
        <begin position="72"/>
        <end position="99"/>
    </location>
</feature>
<name>A0A0N1P4L8_9EURO</name>
<gene>
    <name evidence="7" type="ORF">AB675_609</name>
</gene>
<evidence type="ECO:0000313" key="7">
    <source>
        <dbReference type="EMBL" id="KPI45930.1"/>
    </source>
</evidence>
<feature type="transmembrane region" description="Helical" evidence="5">
    <location>
        <begin position="421"/>
        <end position="444"/>
    </location>
</feature>
<feature type="transmembrane region" description="Helical" evidence="5">
    <location>
        <begin position="111"/>
        <end position="132"/>
    </location>
</feature>
<feature type="transmembrane region" description="Helical" evidence="5">
    <location>
        <begin position="198"/>
        <end position="220"/>
    </location>
</feature>
<feature type="transmembrane region" description="Helical" evidence="5">
    <location>
        <begin position="226"/>
        <end position="249"/>
    </location>
</feature>
<evidence type="ECO:0000313" key="8">
    <source>
        <dbReference type="Proteomes" id="UP000038010"/>
    </source>
</evidence>
<dbReference type="EMBL" id="LFJN01000001">
    <property type="protein sequence ID" value="KPI45930.1"/>
    <property type="molecule type" value="Genomic_DNA"/>
</dbReference>
<keyword evidence="8" id="KW-1185">Reference proteome</keyword>
<dbReference type="GeneID" id="28738233"/>
<dbReference type="Proteomes" id="UP000038010">
    <property type="component" value="Unassembled WGS sequence"/>
</dbReference>
<feature type="transmembrane region" description="Helical" evidence="5">
    <location>
        <begin position="310"/>
        <end position="329"/>
    </location>
</feature>
<feature type="transmembrane region" description="Helical" evidence="5">
    <location>
        <begin position="487"/>
        <end position="507"/>
    </location>
</feature>
<sequence length="520" mass="56766">METKIAEKPSQRDLHVEEPDRAQLSGAGHGIVGQAHLFQEDGSGNVTAKLLLPRPSHDPNDPLTWSTGRKHLVFSTVLLFVLLSNYITASLAPILFPIVKHFDVDLAKGSYLITFNILFLGIGNCFWVPLSLKIGKRPVLLLCSGIFFASSIWSAVARSWGSLLGARIVQGFGASASEALGPAMVADLYFLHERGTKVGLYTFAIGGGSALGGVFAGLVANANPNWRWVFGMNAILTGFAFICTILFCAETNFKRPADIDNTEGLPADQLKEICNGAKRSWHSSLNVTSWYDRETSIWWLWWRPFLTLQYPAVIWGSLTYGVCLGWVVLQQTANAGVFPMQYHFSELAVGNIYVANLVCAAIGCLAGGPLTDYLIDALAKRRGGLFKPEYRLWLLIPPFLFGPIGLMLWGCGVGNNMPSMVPIVGTGITYAVLCAVPAIGVTYVVDAYRPLAGETLTILTASKNTFAFALSFAVIPWVNKDGYIKVAGYNVLIEGLAFLTTIPMYIYGERIRAWTSRFTV</sequence>
<dbReference type="PROSITE" id="PS50850">
    <property type="entry name" value="MFS"/>
    <property type="match status" value="1"/>
</dbReference>
<feature type="domain" description="Major facilitator superfamily (MFS) profile" evidence="6">
    <location>
        <begin position="73"/>
        <end position="520"/>
    </location>
</feature>
<comment type="caution">
    <text evidence="7">The sequence shown here is derived from an EMBL/GenBank/DDBJ whole genome shotgun (WGS) entry which is preliminary data.</text>
</comment>
<feature type="transmembrane region" description="Helical" evidence="5">
    <location>
        <begin position="456"/>
        <end position="475"/>
    </location>
</feature>
<dbReference type="RefSeq" id="XP_018005893.1">
    <property type="nucleotide sequence ID" value="XM_018146364.1"/>
</dbReference>
<dbReference type="OrthoDB" id="5215911at2759"/>
<evidence type="ECO:0000259" key="6">
    <source>
        <dbReference type="PROSITE" id="PS50850"/>
    </source>
</evidence>
<feature type="transmembrane region" description="Helical" evidence="5">
    <location>
        <begin position="349"/>
        <end position="371"/>
    </location>
</feature>
<dbReference type="AlphaFoldDB" id="A0A0N1P4L8"/>
<dbReference type="STRING" id="1664694.A0A0N1P4L8"/>
<dbReference type="GO" id="GO:0022857">
    <property type="term" value="F:transmembrane transporter activity"/>
    <property type="evidence" value="ECO:0007669"/>
    <property type="project" value="InterPro"/>
</dbReference>
<proteinExistence type="predicted"/>
<keyword evidence="3 5" id="KW-1133">Transmembrane helix</keyword>
<comment type="subcellular location">
    <subcellularLocation>
        <location evidence="1">Membrane</location>
        <topology evidence="1">Multi-pass membrane protein</topology>
    </subcellularLocation>
</comment>
<dbReference type="Gene3D" id="1.20.1250.20">
    <property type="entry name" value="MFS general substrate transporter like domains"/>
    <property type="match status" value="1"/>
</dbReference>
<evidence type="ECO:0000256" key="2">
    <source>
        <dbReference type="ARBA" id="ARBA00022692"/>
    </source>
</evidence>
<dbReference type="Pfam" id="PF07690">
    <property type="entry name" value="MFS_1"/>
    <property type="match status" value="1"/>
</dbReference>
<dbReference type="SUPFAM" id="SSF103473">
    <property type="entry name" value="MFS general substrate transporter"/>
    <property type="match status" value="1"/>
</dbReference>
<feature type="transmembrane region" description="Helical" evidence="5">
    <location>
        <begin position="139"/>
        <end position="156"/>
    </location>
</feature>
<reference evidence="7 8" key="1">
    <citation type="submission" date="2015-06" db="EMBL/GenBank/DDBJ databases">
        <title>Draft genome of the ant-associated black yeast Phialophora attae CBS 131958.</title>
        <authorList>
            <person name="Moreno L.F."/>
            <person name="Stielow B.J."/>
            <person name="de Hoog S."/>
            <person name="Vicente V.A."/>
            <person name="Weiss V.A."/>
            <person name="de Vries M."/>
            <person name="Cruz L.M."/>
            <person name="Souza E.M."/>
        </authorList>
    </citation>
    <scope>NUCLEOTIDE SEQUENCE [LARGE SCALE GENOMIC DNA]</scope>
    <source>
        <strain evidence="7 8">CBS 131958</strain>
    </source>
</reference>
<dbReference type="PANTHER" id="PTHR23502:SF164">
    <property type="entry name" value="MAJOR FACILITATOR SUPERFAMILY (MFS) PROFILE DOMAIN-CONTAINING PROTEIN"/>
    <property type="match status" value="1"/>
</dbReference>
<accession>A0A0N1P4L8</accession>
<feature type="transmembrane region" description="Helical" evidence="5">
    <location>
        <begin position="392"/>
        <end position="409"/>
    </location>
</feature>
<dbReference type="PANTHER" id="PTHR23502">
    <property type="entry name" value="MAJOR FACILITATOR SUPERFAMILY"/>
    <property type="match status" value="1"/>
</dbReference>
<keyword evidence="4 5" id="KW-0472">Membrane</keyword>
<dbReference type="InterPro" id="IPR011701">
    <property type="entry name" value="MFS"/>
</dbReference>
<evidence type="ECO:0000256" key="4">
    <source>
        <dbReference type="ARBA" id="ARBA00023136"/>
    </source>
</evidence>
<organism evidence="7 8">
    <name type="scientific">Cyphellophora attinorum</name>
    <dbReference type="NCBI Taxonomy" id="1664694"/>
    <lineage>
        <taxon>Eukaryota</taxon>
        <taxon>Fungi</taxon>
        <taxon>Dikarya</taxon>
        <taxon>Ascomycota</taxon>
        <taxon>Pezizomycotina</taxon>
        <taxon>Eurotiomycetes</taxon>
        <taxon>Chaetothyriomycetidae</taxon>
        <taxon>Chaetothyriales</taxon>
        <taxon>Cyphellophoraceae</taxon>
        <taxon>Cyphellophora</taxon>
    </lineage>
</organism>
<evidence type="ECO:0000256" key="3">
    <source>
        <dbReference type="ARBA" id="ARBA00022989"/>
    </source>
</evidence>
<protein>
    <submittedName>
        <fullName evidence="7">Putative MFS-type transporter</fullName>
    </submittedName>
</protein>
<dbReference type="InterPro" id="IPR020846">
    <property type="entry name" value="MFS_dom"/>
</dbReference>
<keyword evidence="2 5" id="KW-0812">Transmembrane</keyword>
<dbReference type="InterPro" id="IPR036259">
    <property type="entry name" value="MFS_trans_sf"/>
</dbReference>